<name>A0A8C3JEV3_9CHAR</name>
<dbReference type="Ensembl" id="ENSCPGT00000007447.1">
    <property type="protein sequence ID" value="ENSCPGP00000006775.1"/>
    <property type="gene ID" value="ENSCPGG00000004852.1"/>
</dbReference>
<dbReference type="Gene3D" id="3.90.310.10">
    <property type="entry name" value="ENV polyprotein, receptor-binding domain"/>
    <property type="match status" value="1"/>
</dbReference>
<dbReference type="InterPro" id="IPR008981">
    <property type="entry name" value="FMuLV_rcpt-bd"/>
</dbReference>
<reference evidence="1" key="1">
    <citation type="submission" date="2025-08" db="UniProtKB">
        <authorList>
            <consortium name="Ensembl"/>
        </authorList>
    </citation>
    <scope>IDENTIFICATION</scope>
</reference>
<sequence>MENEHQPFNRTLGRWEDSIEVQYNVTAGPPEFQVKLEDLVSYELDPPGQREKAIKAFYLCPSSNPGKSYCNLPNHYYCAYWGCETTASNWDVAIKDRFLNIIWGPRGCNPPAPSWDGHIDGPHLGNCKHVILEILQPNDHGWLLGRTWGMRYWESGTDRGGLIFIQKREVKMPQAVGPNQVLTKPKVKKKKPKIENSTISVTTGTNQTPVNKTEEAPKDSEPLWAVMQAAYQALNATNPNFTISCWLCYDVKPPFYEGVAVPSPFDTSTEDNPSRCNWKERKVGITLQQVRGSGWCIGKITNGRKALCTNQTQNFTPDIKGVLPSPGAW</sequence>
<reference evidence="1" key="2">
    <citation type="submission" date="2025-09" db="UniProtKB">
        <authorList>
            <consortium name="Ensembl"/>
        </authorList>
    </citation>
    <scope>IDENTIFICATION</scope>
</reference>
<dbReference type="Proteomes" id="UP000694419">
    <property type="component" value="Unplaced"/>
</dbReference>
<dbReference type="Pfam" id="PF00429">
    <property type="entry name" value="TLV_coat"/>
    <property type="match status" value="1"/>
</dbReference>
<dbReference type="SUPFAM" id="SSF49830">
    <property type="entry name" value="ENV polyprotein, receptor-binding domain"/>
    <property type="match status" value="1"/>
</dbReference>
<protein>
    <submittedName>
        <fullName evidence="1">Uncharacterized protein</fullName>
    </submittedName>
</protein>
<dbReference type="AlphaFoldDB" id="A0A8C3JEV3"/>
<keyword evidence="2" id="KW-1185">Reference proteome</keyword>
<dbReference type="PANTHER" id="PTHR10424:SF82">
    <property type="entry name" value="ENVELOPE GLYCOPROTEIN-RELATED"/>
    <property type="match status" value="1"/>
</dbReference>
<dbReference type="InterPro" id="IPR018154">
    <property type="entry name" value="TLV/ENV_coat_polyprotein"/>
</dbReference>
<accession>A0A8C3JEV3</accession>
<evidence type="ECO:0000313" key="1">
    <source>
        <dbReference type="Ensembl" id="ENSCPGP00000006775.1"/>
    </source>
</evidence>
<evidence type="ECO:0000313" key="2">
    <source>
        <dbReference type="Proteomes" id="UP000694419"/>
    </source>
</evidence>
<dbReference type="PANTHER" id="PTHR10424">
    <property type="entry name" value="VIRAL ENVELOPE PROTEIN"/>
    <property type="match status" value="1"/>
</dbReference>
<proteinExistence type="predicted"/>
<organism evidence="1 2">
    <name type="scientific">Calidris pygmaea</name>
    <name type="common">Spoon-billed sandpiper</name>
    <dbReference type="NCBI Taxonomy" id="425635"/>
    <lineage>
        <taxon>Eukaryota</taxon>
        <taxon>Metazoa</taxon>
        <taxon>Chordata</taxon>
        <taxon>Craniata</taxon>
        <taxon>Vertebrata</taxon>
        <taxon>Euteleostomi</taxon>
        <taxon>Archelosauria</taxon>
        <taxon>Archosauria</taxon>
        <taxon>Dinosauria</taxon>
        <taxon>Saurischia</taxon>
        <taxon>Theropoda</taxon>
        <taxon>Coelurosauria</taxon>
        <taxon>Aves</taxon>
        <taxon>Neognathae</taxon>
        <taxon>Neoaves</taxon>
        <taxon>Charadriiformes</taxon>
        <taxon>Scolopacidae</taxon>
        <taxon>Calidris</taxon>
    </lineage>
</organism>